<name>A0A8S2VD83_9BILA</name>
<dbReference type="InterPro" id="IPR056884">
    <property type="entry name" value="NPHP3-like_N"/>
</dbReference>
<organism evidence="3 4">
    <name type="scientific">Didymodactylos carnosus</name>
    <dbReference type="NCBI Taxonomy" id="1234261"/>
    <lineage>
        <taxon>Eukaryota</taxon>
        <taxon>Metazoa</taxon>
        <taxon>Spiralia</taxon>
        <taxon>Gnathifera</taxon>
        <taxon>Rotifera</taxon>
        <taxon>Eurotatoria</taxon>
        <taxon>Bdelloidea</taxon>
        <taxon>Philodinida</taxon>
        <taxon>Philodinidae</taxon>
        <taxon>Didymodactylos</taxon>
    </lineage>
</organism>
<comment type="caution">
    <text evidence="3">The sequence shown here is derived from an EMBL/GenBank/DDBJ whole genome shotgun (WGS) entry which is preliminary data.</text>
</comment>
<dbReference type="EMBL" id="CAJOBA010069224">
    <property type="protein sequence ID" value="CAF4381483.1"/>
    <property type="molecule type" value="Genomic_DNA"/>
</dbReference>
<protein>
    <recommendedName>
        <fullName evidence="2">NACHT domain-containing protein</fullName>
    </recommendedName>
</protein>
<evidence type="ECO:0000259" key="2">
    <source>
        <dbReference type="PROSITE" id="PS50837"/>
    </source>
</evidence>
<proteinExistence type="predicted"/>
<dbReference type="InterPro" id="IPR027417">
    <property type="entry name" value="P-loop_NTPase"/>
</dbReference>
<dbReference type="SUPFAM" id="SSF52540">
    <property type="entry name" value="P-loop containing nucleoside triphosphate hydrolases"/>
    <property type="match status" value="1"/>
</dbReference>
<dbReference type="AlphaFoldDB" id="A0A8S2VD83"/>
<dbReference type="Gene3D" id="3.40.50.300">
    <property type="entry name" value="P-loop containing nucleotide triphosphate hydrolases"/>
    <property type="match status" value="1"/>
</dbReference>
<keyword evidence="1" id="KW-0677">Repeat</keyword>
<reference evidence="3" key="1">
    <citation type="submission" date="2021-02" db="EMBL/GenBank/DDBJ databases">
        <authorList>
            <person name="Nowell W R."/>
        </authorList>
    </citation>
    <scope>NUCLEOTIDE SEQUENCE</scope>
</reference>
<evidence type="ECO:0000256" key="1">
    <source>
        <dbReference type="ARBA" id="ARBA00022737"/>
    </source>
</evidence>
<accession>A0A8S2VD83</accession>
<dbReference type="PROSITE" id="PS50837">
    <property type="entry name" value="NACHT"/>
    <property type="match status" value="1"/>
</dbReference>
<evidence type="ECO:0000313" key="3">
    <source>
        <dbReference type="EMBL" id="CAF4381483.1"/>
    </source>
</evidence>
<dbReference type="Proteomes" id="UP000682733">
    <property type="component" value="Unassembled WGS sequence"/>
</dbReference>
<dbReference type="Pfam" id="PF24883">
    <property type="entry name" value="NPHP3_N"/>
    <property type="match status" value="1"/>
</dbReference>
<gene>
    <name evidence="3" type="ORF">TMI583_LOCUS42567</name>
</gene>
<dbReference type="InterPro" id="IPR007111">
    <property type="entry name" value="NACHT_NTPase"/>
</dbReference>
<evidence type="ECO:0000313" key="4">
    <source>
        <dbReference type="Proteomes" id="UP000682733"/>
    </source>
</evidence>
<sequence length="285" mass="33449">MTEQWLNVLLDNRSIFTESEAHLIKNKVNGLRKNILEKSNVKETKQYQIQQAHNDFKHFIILGHPGSGKTTLSKWLIMNMARQCLDEQNNLFNSIYSFKPRLPILIPIWKYVEQLKENQNNGNKKTLLQFIYENPTFDSKFFKDEEERKILSTIIIESLIKGDVLVILEGLDEIPVHMDRSELMKEINALLERSRDYDATTNKLSHTIYEQKEICGTEDSDFGNRFIITSRTEGNYFEDINFYIPRLTIEDMSNDALKSFCSSYMECIKEISLKNGRFIKARIQE</sequence>
<feature type="domain" description="NACHT" evidence="2">
    <location>
        <begin position="57"/>
        <end position="174"/>
    </location>
</feature>